<accession>A0A937KCL1</accession>
<evidence type="ECO:0000313" key="2">
    <source>
        <dbReference type="Proteomes" id="UP000614216"/>
    </source>
</evidence>
<reference evidence="1" key="1">
    <citation type="submission" date="2021-01" db="EMBL/GenBank/DDBJ databases">
        <title>Fulvivirga kasyanovii gen. nov., sp nov., a novel member of the phylum Bacteroidetes isolated from seawater in a mussel farm.</title>
        <authorList>
            <person name="Zhao L.-H."/>
            <person name="Wang Z.-J."/>
        </authorList>
    </citation>
    <scope>NUCLEOTIDE SEQUENCE</scope>
    <source>
        <strain evidence="1">29W222</strain>
    </source>
</reference>
<dbReference type="Gene3D" id="3.10.450.50">
    <property type="match status" value="1"/>
</dbReference>
<gene>
    <name evidence="1" type="ORF">JMN32_02120</name>
</gene>
<dbReference type="RefSeq" id="WP_202854628.1">
    <property type="nucleotide sequence ID" value="NZ_JAEUGD010000004.1"/>
</dbReference>
<dbReference type="EMBL" id="JAEUGD010000004">
    <property type="protein sequence ID" value="MBL6445085.1"/>
    <property type="molecule type" value="Genomic_DNA"/>
</dbReference>
<name>A0A937KCL1_9BACT</name>
<protein>
    <submittedName>
        <fullName evidence="1">Uncharacterized protein</fullName>
    </submittedName>
</protein>
<organism evidence="1 2">
    <name type="scientific">Fulvivirga marina</name>
    <dbReference type="NCBI Taxonomy" id="2494733"/>
    <lineage>
        <taxon>Bacteria</taxon>
        <taxon>Pseudomonadati</taxon>
        <taxon>Bacteroidota</taxon>
        <taxon>Cytophagia</taxon>
        <taxon>Cytophagales</taxon>
        <taxon>Fulvivirgaceae</taxon>
        <taxon>Fulvivirga</taxon>
    </lineage>
</organism>
<comment type="caution">
    <text evidence="1">The sequence shown here is derived from an EMBL/GenBank/DDBJ whole genome shotgun (WGS) entry which is preliminary data.</text>
</comment>
<sequence>MMDLKIQVKEMDDMVSQGDIVNAVKKYFAETATTSDYGEVTTDGKVQMIEKMVGFTQAIAKVNGIAHRHTLVDGSTSIPLVLTRT</sequence>
<dbReference type="Proteomes" id="UP000614216">
    <property type="component" value="Unassembled WGS sequence"/>
</dbReference>
<dbReference type="AlphaFoldDB" id="A0A937KCL1"/>
<keyword evidence="2" id="KW-1185">Reference proteome</keyword>
<evidence type="ECO:0000313" key="1">
    <source>
        <dbReference type="EMBL" id="MBL6445085.1"/>
    </source>
</evidence>
<proteinExistence type="predicted"/>